<dbReference type="EMBL" id="CAJFCW020000005">
    <property type="protein sequence ID" value="CAG9122294.1"/>
    <property type="molecule type" value="Genomic_DNA"/>
</dbReference>
<accession>A0A811LDL4</accession>
<dbReference type="Pfam" id="PF14497">
    <property type="entry name" value="GST_C_3"/>
    <property type="match status" value="1"/>
</dbReference>
<dbReference type="GO" id="GO:0006749">
    <property type="term" value="P:glutathione metabolic process"/>
    <property type="evidence" value="ECO:0007669"/>
    <property type="project" value="TreeGrafter"/>
</dbReference>
<dbReference type="Gene3D" id="1.20.1050.10">
    <property type="match status" value="1"/>
</dbReference>
<dbReference type="InterPro" id="IPR036282">
    <property type="entry name" value="Glutathione-S-Trfase_C_sf"/>
</dbReference>
<dbReference type="GO" id="GO:0004364">
    <property type="term" value="F:glutathione transferase activity"/>
    <property type="evidence" value="ECO:0007669"/>
    <property type="project" value="TreeGrafter"/>
</dbReference>
<protein>
    <recommendedName>
        <fullName evidence="1">GST C-terminal domain-containing protein</fullName>
    </recommendedName>
</protein>
<keyword evidence="3" id="KW-1185">Reference proteome</keyword>
<dbReference type="InterPro" id="IPR050213">
    <property type="entry name" value="GST_superfamily"/>
</dbReference>
<reference evidence="2" key="1">
    <citation type="submission" date="2020-09" db="EMBL/GenBank/DDBJ databases">
        <authorList>
            <person name="Kikuchi T."/>
        </authorList>
    </citation>
    <scope>NUCLEOTIDE SEQUENCE</scope>
    <source>
        <strain evidence="2">SH1</strain>
    </source>
</reference>
<feature type="domain" description="GST C-terminal" evidence="1">
    <location>
        <begin position="109"/>
        <end position="222"/>
    </location>
</feature>
<dbReference type="OrthoDB" id="414243at2759"/>
<dbReference type="PANTHER" id="PTHR11571">
    <property type="entry name" value="GLUTATHIONE S-TRANSFERASE"/>
    <property type="match status" value="1"/>
</dbReference>
<dbReference type="InterPro" id="IPR004046">
    <property type="entry name" value="GST_C"/>
</dbReference>
<dbReference type="Gene3D" id="3.40.30.10">
    <property type="entry name" value="Glutaredoxin"/>
    <property type="match status" value="1"/>
</dbReference>
<comment type="caution">
    <text evidence="2">The sequence shown here is derived from an EMBL/GenBank/DDBJ whole genome shotgun (WGS) entry which is preliminary data.</text>
</comment>
<dbReference type="Proteomes" id="UP000614601">
    <property type="component" value="Unassembled WGS sequence"/>
</dbReference>
<dbReference type="SUPFAM" id="SSF47616">
    <property type="entry name" value="GST C-terminal domain-like"/>
    <property type="match status" value="1"/>
</dbReference>
<dbReference type="InterPro" id="IPR010987">
    <property type="entry name" value="Glutathione-S-Trfase_C-like"/>
</dbReference>
<proteinExistence type="predicted"/>
<evidence type="ECO:0000313" key="3">
    <source>
        <dbReference type="Proteomes" id="UP000614601"/>
    </source>
</evidence>
<gene>
    <name evidence="2" type="ORF">BOKJ2_LOCUS12116</name>
</gene>
<evidence type="ECO:0000313" key="2">
    <source>
        <dbReference type="EMBL" id="CAD5226525.1"/>
    </source>
</evidence>
<dbReference type="PROSITE" id="PS50405">
    <property type="entry name" value="GST_CTER"/>
    <property type="match status" value="1"/>
</dbReference>
<dbReference type="Proteomes" id="UP000783686">
    <property type="component" value="Unassembled WGS sequence"/>
</dbReference>
<sequence>MSLASVAQFYIEQPETSKEARTQRSLDFSAPQFVLLEGTDDPFDGIIQKMFEYGQCFYEKVEVTKNEQLTSQGVEITKLPALQFDGLTLTGFSTVCRAIATRVGLDGCSVKESNEIDMIVNFIEAEMNKLRPLIQRWTVEQESDDESDDDNDTNENEFTFQLAPILDARFKTNGSKTVVGKSITWADFVLVYFMRTLIEFTGTQILDDYPDLAYYYHKNHAL</sequence>
<organism evidence="2 3">
    <name type="scientific">Bursaphelenchus okinawaensis</name>
    <dbReference type="NCBI Taxonomy" id="465554"/>
    <lineage>
        <taxon>Eukaryota</taxon>
        <taxon>Metazoa</taxon>
        <taxon>Ecdysozoa</taxon>
        <taxon>Nematoda</taxon>
        <taxon>Chromadorea</taxon>
        <taxon>Rhabditida</taxon>
        <taxon>Tylenchina</taxon>
        <taxon>Tylenchomorpha</taxon>
        <taxon>Aphelenchoidea</taxon>
        <taxon>Aphelenchoididae</taxon>
        <taxon>Bursaphelenchus</taxon>
    </lineage>
</organism>
<evidence type="ECO:0000259" key="1">
    <source>
        <dbReference type="PROSITE" id="PS50405"/>
    </source>
</evidence>
<dbReference type="AlphaFoldDB" id="A0A811LDL4"/>
<dbReference type="EMBL" id="CAJFDH010000005">
    <property type="protein sequence ID" value="CAD5226525.1"/>
    <property type="molecule type" value="Genomic_DNA"/>
</dbReference>
<name>A0A811LDL4_9BILA</name>